<reference evidence="3" key="1">
    <citation type="submission" date="2019-10" db="EMBL/GenBank/DDBJ databases">
        <title>Complete genome sequence of Corynebacterium urogenitalis DSM 108747, isolated from the genital tract of a cow.</title>
        <authorList>
            <person name="Ruckert C."/>
            <person name="Ballas P."/>
            <person name="Wagener K."/>
            <person name="Drillich M."/>
            <person name="Kaempfer P."/>
            <person name="Busse H.-J."/>
            <person name="Ehling-Schulz M."/>
        </authorList>
    </citation>
    <scope>NUCLEOTIDE SEQUENCE [LARGE SCALE GENOMIC DNA]</scope>
    <source>
        <strain evidence="3">LMM 1652</strain>
    </source>
</reference>
<evidence type="ECO:0000256" key="1">
    <source>
        <dbReference type="SAM" id="Phobius"/>
    </source>
</evidence>
<evidence type="ECO:0008006" key="4">
    <source>
        <dbReference type="Google" id="ProtNLM"/>
    </source>
</evidence>
<dbReference type="AlphaFoldDB" id="A0A5J6ZAV0"/>
<gene>
    <name evidence="2" type="ORF">CUROG_10350</name>
</gene>
<keyword evidence="1" id="KW-0472">Membrane</keyword>
<dbReference type="EMBL" id="CP045032">
    <property type="protein sequence ID" value="QFQ03402.1"/>
    <property type="molecule type" value="Genomic_DNA"/>
</dbReference>
<keyword evidence="1" id="KW-1133">Transmembrane helix</keyword>
<feature type="transmembrane region" description="Helical" evidence="1">
    <location>
        <begin position="34"/>
        <end position="59"/>
    </location>
</feature>
<dbReference type="Proteomes" id="UP000326711">
    <property type="component" value="Chromosome"/>
</dbReference>
<protein>
    <recommendedName>
        <fullName evidence="4">Secreted protein</fullName>
    </recommendedName>
</protein>
<evidence type="ECO:0000313" key="2">
    <source>
        <dbReference type="EMBL" id="QFQ03402.1"/>
    </source>
</evidence>
<proteinExistence type="predicted"/>
<dbReference type="OrthoDB" id="4417412at2"/>
<organism evidence="2 3">
    <name type="scientific">Corynebacterium urogenitale</name>
    <dbReference type="NCBI Taxonomy" id="2487892"/>
    <lineage>
        <taxon>Bacteria</taxon>
        <taxon>Bacillati</taxon>
        <taxon>Actinomycetota</taxon>
        <taxon>Actinomycetes</taxon>
        <taxon>Mycobacteriales</taxon>
        <taxon>Corynebacteriaceae</taxon>
        <taxon>Corynebacterium</taxon>
    </lineage>
</organism>
<keyword evidence="1" id="KW-0812">Transmembrane</keyword>
<accession>A0A5J6ZAV0</accession>
<dbReference type="KEGG" id="cuo:CUROG_10350"/>
<keyword evidence="3" id="KW-1185">Reference proteome</keyword>
<name>A0A5J6ZAV0_9CORY</name>
<sequence length="62" mass="6627">MSLTMILTMASVLLGFMFFGGSFAAFSYHKPKSLVWTLFGIAIVFITIVPVSLAIFVAAGGH</sequence>
<dbReference type="RefSeq" id="WP_151903643.1">
    <property type="nucleotide sequence ID" value="NZ_CP045032.1"/>
</dbReference>
<evidence type="ECO:0000313" key="3">
    <source>
        <dbReference type="Proteomes" id="UP000326711"/>
    </source>
</evidence>